<feature type="compositionally biased region" description="Low complexity" evidence="1">
    <location>
        <begin position="60"/>
        <end position="70"/>
    </location>
</feature>
<dbReference type="PhylomeDB" id="A0A0D2X0V3"/>
<evidence type="ECO:0000313" key="3">
    <source>
        <dbReference type="EMBL" id="KJE89709.1"/>
    </source>
</evidence>
<feature type="region of interest" description="Disordered" evidence="1">
    <location>
        <begin position="243"/>
        <end position="269"/>
    </location>
</feature>
<dbReference type="PANTHER" id="PTHR22957">
    <property type="entry name" value="TBC1 DOMAIN FAMILY MEMBER GTPASE-ACTIVATING PROTEIN"/>
    <property type="match status" value="1"/>
</dbReference>
<feature type="region of interest" description="Disordered" evidence="1">
    <location>
        <begin position="682"/>
        <end position="714"/>
    </location>
</feature>
<dbReference type="InterPro" id="IPR035969">
    <property type="entry name" value="Rab-GAP_TBC_sf"/>
</dbReference>
<feature type="compositionally biased region" description="Low complexity" evidence="1">
    <location>
        <begin position="175"/>
        <end position="189"/>
    </location>
</feature>
<feature type="compositionally biased region" description="Gly residues" evidence="1">
    <location>
        <begin position="42"/>
        <end position="59"/>
    </location>
</feature>
<dbReference type="Pfam" id="PF00566">
    <property type="entry name" value="RabGAP-TBC"/>
    <property type="match status" value="1"/>
</dbReference>
<dbReference type="STRING" id="595528.A0A0D2X0V3"/>
<dbReference type="OrthoDB" id="10264062at2759"/>
<dbReference type="Gene3D" id="1.10.472.80">
    <property type="entry name" value="Ypt/Rab-GAP domain of gyp1p, domain 3"/>
    <property type="match status" value="1"/>
</dbReference>
<dbReference type="RefSeq" id="XP_004366011.1">
    <property type="nucleotide sequence ID" value="XM_004365954.1"/>
</dbReference>
<dbReference type="SMART" id="SM00164">
    <property type="entry name" value="TBC"/>
    <property type="match status" value="1"/>
</dbReference>
<evidence type="ECO:0000313" key="4">
    <source>
        <dbReference type="Proteomes" id="UP000008743"/>
    </source>
</evidence>
<organism evidence="3 4">
    <name type="scientific">Capsaspora owczarzaki (strain ATCC 30864)</name>
    <dbReference type="NCBI Taxonomy" id="595528"/>
    <lineage>
        <taxon>Eukaryota</taxon>
        <taxon>Filasterea</taxon>
        <taxon>Capsaspora</taxon>
    </lineage>
</organism>
<dbReference type="SUPFAM" id="SSF47923">
    <property type="entry name" value="Ypt/Rab-GAP domain of gyp1p"/>
    <property type="match status" value="2"/>
</dbReference>
<dbReference type="Gene3D" id="1.10.8.270">
    <property type="entry name" value="putative rabgap domain of human tbc1 domain family member 14 like domains"/>
    <property type="match status" value="1"/>
</dbReference>
<evidence type="ECO:0000256" key="1">
    <source>
        <dbReference type="SAM" id="MobiDB-lite"/>
    </source>
</evidence>
<name>A0A0D2X0V3_CAPO3</name>
<gene>
    <name evidence="3" type="ORF">CAOG_001140</name>
</gene>
<dbReference type="InterPro" id="IPR000195">
    <property type="entry name" value="Rab-GAP-TBC_dom"/>
</dbReference>
<evidence type="ECO:0000259" key="2">
    <source>
        <dbReference type="PROSITE" id="PS50086"/>
    </source>
</evidence>
<dbReference type="EMBL" id="KE346360">
    <property type="protein sequence ID" value="KJE89709.1"/>
    <property type="molecule type" value="Genomic_DNA"/>
</dbReference>
<dbReference type="eggNOG" id="KOG2197">
    <property type="taxonomic scope" value="Eukaryota"/>
</dbReference>
<protein>
    <recommendedName>
        <fullName evidence="2">Rab-GAP TBC domain-containing protein</fullName>
    </recommendedName>
</protein>
<feature type="compositionally biased region" description="Acidic residues" evidence="1">
    <location>
        <begin position="71"/>
        <end position="89"/>
    </location>
</feature>
<accession>A0A0D2X0V3</accession>
<proteinExistence type="predicted"/>
<dbReference type="AlphaFoldDB" id="A0A0D2X0V3"/>
<reference evidence="4" key="1">
    <citation type="submission" date="2011-02" db="EMBL/GenBank/DDBJ databases">
        <title>The Genome Sequence of Capsaspora owczarzaki ATCC 30864.</title>
        <authorList>
            <person name="Russ C."/>
            <person name="Cuomo C."/>
            <person name="Burger G."/>
            <person name="Gray M.W."/>
            <person name="Holland P.W.H."/>
            <person name="King N."/>
            <person name="Lang F.B.F."/>
            <person name="Roger A.J."/>
            <person name="Ruiz-Trillo I."/>
            <person name="Young S.K."/>
            <person name="Zeng Q."/>
            <person name="Gargeya S."/>
            <person name="Alvarado L."/>
            <person name="Berlin A."/>
            <person name="Chapman S.B."/>
            <person name="Chen Z."/>
            <person name="Freedman E."/>
            <person name="Gellesch M."/>
            <person name="Goldberg J."/>
            <person name="Griggs A."/>
            <person name="Gujja S."/>
            <person name="Heilman E."/>
            <person name="Heiman D."/>
            <person name="Howarth C."/>
            <person name="Mehta T."/>
            <person name="Neiman D."/>
            <person name="Pearson M."/>
            <person name="Roberts A."/>
            <person name="Saif S."/>
            <person name="Shea T."/>
            <person name="Shenoy N."/>
            <person name="Sisk P."/>
            <person name="Stolte C."/>
            <person name="Sykes S."/>
            <person name="White J."/>
            <person name="Yandava C."/>
            <person name="Haas B."/>
            <person name="Nusbaum C."/>
            <person name="Birren B."/>
        </authorList>
    </citation>
    <scope>NUCLEOTIDE SEQUENCE</scope>
    <source>
        <strain evidence="4">ATCC 30864</strain>
    </source>
</reference>
<feature type="compositionally biased region" description="Polar residues" evidence="1">
    <location>
        <begin position="11"/>
        <end position="32"/>
    </location>
</feature>
<feature type="region of interest" description="Disordered" evidence="1">
    <location>
        <begin position="1"/>
        <end position="223"/>
    </location>
</feature>
<dbReference type="PANTHER" id="PTHR22957:SF466">
    <property type="entry name" value="SI:DKEY-238D18.4"/>
    <property type="match status" value="1"/>
</dbReference>
<dbReference type="Proteomes" id="UP000008743">
    <property type="component" value="Unassembled WGS sequence"/>
</dbReference>
<feature type="compositionally biased region" description="Polar residues" evidence="1">
    <location>
        <begin position="695"/>
        <end position="714"/>
    </location>
</feature>
<dbReference type="PROSITE" id="PS50086">
    <property type="entry name" value="TBC_RABGAP"/>
    <property type="match status" value="1"/>
</dbReference>
<feature type="compositionally biased region" description="Low complexity" evidence="1">
    <location>
        <begin position="124"/>
        <end position="150"/>
    </location>
</feature>
<dbReference type="GO" id="GO:0005096">
    <property type="term" value="F:GTPase activator activity"/>
    <property type="evidence" value="ECO:0007669"/>
    <property type="project" value="TreeGrafter"/>
</dbReference>
<feature type="compositionally biased region" description="Low complexity" evidence="1">
    <location>
        <begin position="202"/>
        <end position="223"/>
    </location>
</feature>
<keyword evidence="4" id="KW-1185">Reference proteome</keyword>
<sequence length="805" mass="86179">MSENLRLFSTKRLSNSHVSTTAKPAKSGNKSNLFLDDDDDFFGGGGTGRKAGSVTGGGPAATASRPPAADADADDADDVDNADNADGDDSVAAAGSTGKPNAQIEPPVIISSQVVPSAQPKPPATAATTTTTTATTTTPVAAAAAPAAAETTRRESLPLPQSARTPPALSPPATPSRQSILADLQSSLFDDSDLIPAKRSSKPAAASKPQTSTSSSSSSSFTSVTATSNAAPFAYTFASVSVDSQPKPEANGGRTLGAPPPSSKTAPTIDVSRQAPPLPEGATAAAAAFDMELVPSALVTESPTTIEDDYVCDPVSDDPLEASALSTSSSTLEPSVVVTDPILPPAVNEPVPLLPASPLPATAAPQAASSNLAPTYTFKSRGELLTREMWLAMLADGRVMNESGLRSAVFCGGIDPQLRAEIWPLLLGMYPMQSTLVEREILRQEKHAQYYAMRRRCLRVLAELGLGQDSQYLSTAAEVASGVPEDPSLAVLADINANSKPFDQNKLRRAQSQIDKDVPRTEREHPYFAGPNGVQGAQKLRHILLTFAAFRSQLGYVQGMSDILAMLLVVLDNEADAYWCFVGYMHDVEYDFQEAGMSWKLQRMSALLQFMDHDLFAQLHRNEAHELVFMHRWLLLSFRREFRFDQAVQMFEVLISRHLGKATIAHPSVVLQGRVPAAAVTSKTSAGAKRGGASAPTSVGRPNTSSSVFTSNKTGSDNHDHRHFVYTFELFVALAIIEGQRSKFLACHDQTEVFLLANSLATRLDLEITLANAERLFLAYRERTTRQRPDLWDFVDEKDDSVYTA</sequence>
<feature type="domain" description="Rab-GAP TBC" evidence="2">
    <location>
        <begin position="413"/>
        <end position="658"/>
    </location>
</feature>
<dbReference type="InParanoid" id="A0A0D2X0V3"/>